<dbReference type="Gene3D" id="3.90.1150.170">
    <property type="match status" value="1"/>
</dbReference>
<evidence type="ECO:0000256" key="1">
    <source>
        <dbReference type="ARBA" id="ARBA00001933"/>
    </source>
</evidence>
<dbReference type="Proteomes" id="UP001375240">
    <property type="component" value="Unassembled WGS sequence"/>
</dbReference>
<dbReference type="GO" id="GO:0019752">
    <property type="term" value="P:carboxylic acid metabolic process"/>
    <property type="evidence" value="ECO:0007669"/>
    <property type="project" value="InterPro"/>
</dbReference>
<dbReference type="InterPro" id="IPR015424">
    <property type="entry name" value="PyrdxlP-dep_Trfase"/>
</dbReference>
<feature type="region of interest" description="Disordered" evidence="8">
    <location>
        <begin position="1"/>
        <end position="23"/>
    </location>
</feature>
<evidence type="ECO:0000256" key="5">
    <source>
        <dbReference type="ARBA" id="ARBA00023239"/>
    </source>
</evidence>
<protein>
    <recommendedName>
        <fullName evidence="11">Glutamate decarboxylase</fullName>
    </recommendedName>
</protein>
<dbReference type="Pfam" id="PF00282">
    <property type="entry name" value="Pyridoxal_deC"/>
    <property type="match status" value="1"/>
</dbReference>
<accession>A0AAV9UKL8</accession>
<evidence type="ECO:0000313" key="10">
    <source>
        <dbReference type="Proteomes" id="UP001375240"/>
    </source>
</evidence>
<dbReference type="PROSITE" id="PS00392">
    <property type="entry name" value="DDC_GAD_HDC_YDC"/>
    <property type="match status" value="1"/>
</dbReference>
<keyword evidence="4 6" id="KW-0663">Pyridoxal phosphate</keyword>
<dbReference type="EMBL" id="JAVHNQ010000006">
    <property type="protein sequence ID" value="KAK6343946.1"/>
    <property type="molecule type" value="Genomic_DNA"/>
</dbReference>
<dbReference type="PANTHER" id="PTHR45677:SF8">
    <property type="entry name" value="CYSTEINE SULFINIC ACID DECARBOXYLASE"/>
    <property type="match status" value="1"/>
</dbReference>
<dbReference type="GO" id="GO:0005737">
    <property type="term" value="C:cytoplasm"/>
    <property type="evidence" value="ECO:0007669"/>
    <property type="project" value="TreeGrafter"/>
</dbReference>
<comment type="cofactor">
    <cofactor evidence="1 6 7">
        <name>pyridoxal 5'-phosphate</name>
        <dbReference type="ChEBI" id="CHEBI:597326"/>
    </cofactor>
</comment>
<dbReference type="InterPro" id="IPR021115">
    <property type="entry name" value="Pyridoxal-P_BS"/>
</dbReference>
<keyword evidence="5 7" id="KW-0456">Lyase</keyword>
<evidence type="ECO:0000256" key="3">
    <source>
        <dbReference type="ARBA" id="ARBA00022793"/>
    </source>
</evidence>
<dbReference type="InterPro" id="IPR002129">
    <property type="entry name" value="PyrdxlP-dep_de-COase"/>
</dbReference>
<gene>
    <name evidence="9" type="ORF">TWF696_007599</name>
</gene>
<evidence type="ECO:0008006" key="11">
    <source>
        <dbReference type="Google" id="ProtNLM"/>
    </source>
</evidence>
<keyword evidence="10" id="KW-1185">Reference proteome</keyword>
<evidence type="ECO:0000256" key="6">
    <source>
        <dbReference type="PIRSR" id="PIRSR602129-50"/>
    </source>
</evidence>
<proteinExistence type="inferred from homology"/>
<comment type="similarity">
    <text evidence="2 7">Belongs to the group II decarboxylase family.</text>
</comment>
<name>A0AAV9UKL8_9PEZI</name>
<dbReference type="GO" id="GO:0030170">
    <property type="term" value="F:pyridoxal phosphate binding"/>
    <property type="evidence" value="ECO:0007669"/>
    <property type="project" value="InterPro"/>
</dbReference>
<evidence type="ECO:0000256" key="2">
    <source>
        <dbReference type="ARBA" id="ARBA00009533"/>
    </source>
</evidence>
<evidence type="ECO:0000256" key="7">
    <source>
        <dbReference type="RuleBase" id="RU000382"/>
    </source>
</evidence>
<evidence type="ECO:0000313" key="9">
    <source>
        <dbReference type="EMBL" id="KAK6343946.1"/>
    </source>
</evidence>
<dbReference type="GO" id="GO:0016831">
    <property type="term" value="F:carboxy-lyase activity"/>
    <property type="evidence" value="ECO:0007669"/>
    <property type="project" value="UniProtKB-KW"/>
</dbReference>
<sequence length="558" mass="60271">MGSLGPSTLHTSSSNANGNMQTSRASELEELLKAVLQQLIPFVGAADAEYNAHIANDATCKSTLVDYHPPKELTNILSSTLALPSNPLGQQGILSTLESILKYSVNTSAPGFLDKLYSAPVAPGVAAELILSVLNTNLHVYQVSPVLTLIEKHVAKSLAALFGLAGPRSGGISVQGGSASNTTSIVIARNTLYPRTKTEGNNAGGLKLVLFTSAHGHYSIEKAAQMCGFGSASAIPVPVDRLTGRMIPSELERLVIEAKERGETPFYVNATAGSTVLGSFDPFQEIAQVAKRHNMWFHIDGAWGGSFVFSEKLRRECLAGAELADSIAINPHKMMGVPVTCSFLLGRDMQQFHQANTLRAGYLFHDTDEAGADDSTWKELYDLADMTLQCGRRGDSLKLFLAWQYYGSSGYARMVERAHGVAAHMVATIAKHGDFKLVSTDPPPCLQVCFNYAPGGRDVFGRGEGQIVPPGGNLCEMDRSRVIGMFNSKVTERITRELVNRGFMIDFAPALEGREIEGKFFRAVVNIQTPKETVERLVAEISSIGEVVARQMRELYAA</sequence>
<dbReference type="SUPFAM" id="SSF53383">
    <property type="entry name" value="PLP-dependent transferases"/>
    <property type="match status" value="1"/>
</dbReference>
<organism evidence="9 10">
    <name type="scientific">Orbilia brochopaga</name>
    <dbReference type="NCBI Taxonomy" id="3140254"/>
    <lineage>
        <taxon>Eukaryota</taxon>
        <taxon>Fungi</taxon>
        <taxon>Dikarya</taxon>
        <taxon>Ascomycota</taxon>
        <taxon>Pezizomycotina</taxon>
        <taxon>Orbiliomycetes</taxon>
        <taxon>Orbiliales</taxon>
        <taxon>Orbiliaceae</taxon>
        <taxon>Orbilia</taxon>
    </lineage>
</organism>
<evidence type="ECO:0000256" key="4">
    <source>
        <dbReference type="ARBA" id="ARBA00022898"/>
    </source>
</evidence>
<reference evidence="9 10" key="1">
    <citation type="submission" date="2019-10" db="EMBL/GenBank/DDBJ databases">
        <authorList>
            <person name="Palmer J.M."/>
        </authorList>
    </citation>
    <scope>NUCLEOTIDE SEQUENCE [LARGE SCALE GENOMIC DNA]</scope>
    <source>
        <strain evidence="9 10">TWF696</strain>
    </source>
</reference>
<dbReference type="PANTHER" id="PTHR45677">
    <property type="entry name" value="GLUTAMATE DECARBOXYLASE-RELATED"/>
    <property type="match status" value="1"/>
</dbReference>
<dbReference type="InterPro" id="IPR015421">
    <property type="entry name" value="PyrdxlP-dep_Trfase_major"/>
</dbReference>
<dbReference type="AlphaFoldDB" id="A0AAV9UKL8"/>
<feature type="modified residue" description="N6-(pyridoxal phosphate)lysine" evidence="6">
    <location>
        <position position="333"/>
    </location>
</feature>
<keyword evidence="3" id="KW-0210">Decarboxylase</keyword>
<comment type="caution">
    <text evidence="9">The sequence shown here is derived from an EMBL/GenBank/DDBJ whole genome shotgun (WGS) entry which is preliminary data.</text>
</comment>
<dbReference type="Gene3D" id="3.40.640.10">
    <property type="entry name" value="Type I PLP-dependent aspartate aminotransferase-like (Major domain)"/>
    <property type="match status" value="1"/>
</dbReference>
<evidence type="ECO:0000256" key="8">
    <source>
        <dbReference type="SAM" id="MobiDB-lite"/>
    </source>
</evidence>